<keyword evidence="2" id="KW-0812">Transmembrane</keyword>
<dbReference type="AlphaFoldDB" id="A0A917UK36"/>
<keyword evidence="4" id="KW-1185">Reference proteome</keyword>
<evidence type="ECO:0000313" key="3">
    <source>
        <dbReference type="EMBL" id="GGJ63153.1"/>
    </source>
</evidence>
<gene>
    <name evidence="3" type="ORF">GCM10008939_03780</name>
</gene>
<name>A0A917UK36_9DEIO</name>
<dbReference type="Proteomes" id="UP000635726">
    <property type="component" value="Unassembled WGS sequence"/>
</dbReference>
<dbReference type="EMBL" id="BMOE01000001">
    <property type="protein sequence ID" value="GGJ63153.1"/>
    <property type="molecule type" value="Genomic_DNA"/>
</dbReference>
<keyword evidence="2" id="KW-1133">Transmembrane helix</keyword>
<keyword evidence="2" id="KW-0472">Membrane</keyword>
<reference evidence="3" key="1">
    <citation type="journal article" date="2014" name="Int. J. Syst. Evol. Microbiol.">
        <title>Complete genome sequence of Corynebacterium casei LMG S-19264T (=DSM 44701T), isolated from a smear-ripened cheese.</title>
        <authorList>
            <consortium name="US DOE Joint Genome Institute (JGI-PGF)"/>
            <person name="Walter F."/>
            <person name="Albersmeier A."/>
            <person name="Kalinowski J."/>
            <person name="Ruckert C."/>
        </authorList>
    </citation>
    <scope>NUCLEOTIDE SEQUENCE</scope>
    <source>
        <strain evidence="3">JCM 14371</strain>
    </source>
</reference>
<evidence type="ECO:0000256" key="1">
    <source>
        <dbReference type="SAM" id="MobiDB-lite"/>
    </source>
</evidence>
<evidence type="ECO:0000256" key="2">
    <source>
        <dbReference type="SAM" id="Phobius"/>
    </source>
</evidence>
<dbReference type="RefSeq" id="WP_188960522.1">
    <property type="nucleotide sequence ID" value="NZ_BMOE01000001.1"/>
</dbReference>
<comment type="caution">
    <text evidence="3">The sequence shown here is derived from an EMBL/GenBank/DDBJ whole genome shotgun (WGS) entry which is preliminary data.</text>
</comment>
<organism evidence="3 4">
    <name type="scientific">Deinococcus aquiradiocola</name>
    <dbReference type="NCBI Taxonomy" id="393059"/>
    <lineage>
        <taxon>Bacteria</taxon>
        <taxon>Thermotogati</taxon>
        <taxon>Deinococcota</taxon>
        <taxon>Deinococci</taxon>
        <taxon>Deinococcales</taxon>
        <taxon>Deinococcaceae</taxon>
        <taxon>Deinococcus</taxon>
    </lineage>
</organism>
<proteinExistence type="predicted"/>
<evidence type="ECO:0000313" key="4">
    <source>
        <dbReference type="Proteomes" id="UP000635726"/>
    </source>
</evidence>
<sequence length="55" mass="5853">MTALPRRTQQRASAERHAGPARTDALPERGAHPFGFMLAVLAALLLAGLVSRAVM</sequence>
<protein>
    <submittedName>
        <fullName evidence="3">Uncharacterized protein</fullName>
    </submittedName>
</protein>
<feature type="transmembrane region" description="Helical" evidence="2">
    <location>
        <begin position="34"/>
        <end position="54"/>
    </location>
</feature>
<accession>A0A917UK36</accession>
<feature type="region of interest" description="Disordered" evidence="1">
    <location>
        <begin position="1"/>
        <end position="26"/>
    </location>
</feature>
<reference evidence="3" key="2">
    <citation type="submission" date="2020-09" db="EMBL/GenBank/DDBJ databases">
        <authorList>
            <person name="Sun Q."/>
            <person name="Ohkuma M."/>
        </authorList>
    </citation>
    <scope>NUCLEOTIDE SEQUENCE</scope>
    <source>
        <strain evidence="3">JCM 14371</strain>
    </source>
</reference>